<protein>
    <recommendedName>
        <fullName evidence="8">FAD/NAD(P)-binding domain-containing protein</fullName>
    </recommendedName>
</protein>
<accession>A0AAX6MQH3</accession>
<keyword evidence="3" id="KW-0274">FAD</keyword>
<organism evidence="6 7">
    <name type="scientific">Daldinia eschscholtzii</name>
    <dbReference type="NCBI Taxonomy" id="292717"/>
    <lineage>
        <taxon>Eukaryota</taxon>
        <taxon>Fungi</taxon>
        <taxon>Dikarya</taxon>
        <taxon>Ascomycota</taxon>
        <taxon>Pezizomycotina</taxon>
        <taxon>Sordariomycetes</taxon>
        <taxon>Xylariomycetidae</taxon>
        <taxon>Xylariales</taxon>
        <taxon>Hypoxylaceae</taxon>
        <taxon>Daldinia</taxon>
    </lineage>
</organism>
<evidence type="ECO:0000313" key="7">
    <source>
        <dbReference type="Proteomes" id="UP001369815"/>
    </source>
</evidence>
<dbReference type="AlphaFoldDB" id="A0AAX6MQH3"/>
<feature type="region of interest" description="Disordered" evidence="5">
    <location>
        <begin position="309"/>
        <end position="328"/>
    </location>
</feature>
<evidence type="ECO:0000256" key="5">
    <source>
        <dbReference type="SAM" id="MobiDB-lite"/>
    </source>
</evidence>
<evidence type="ECO:0000256" key="3">
    <source>
        <dbReference type="ARBA" id="ARBA00022827"/>
    </source>
</evidence>
<dbReference type="PRINTS" id="PR00419">
    <property type="entry name" value="ADXRDTASE"/>
</dbReference>
<keyword evidence="4" id="KW-0560">Oxidoreductase</keyword>
<dbReference type="InterPro" id="IPR020946">
    <property type="entry name" value="Flavin_mOase-like"/>
</dbReference>
<dbReference type="Pfam" id="PF13450">
    <property type="entry name" value="NAD_binding_8"/>
    <property type="match status" value="1"/>
</dbReference>
<dbReference type="Pfam" id="PF00743">
    <property type="entry name" value="FMO-like"/>
    <property type="match status" value="1"/>
</dbReference>
<dbReference type="GO" id="GO:0050660">
    <property type="term" value="F:flavin adenine dinucleotide binding"/>
    <property type="evidence" value="ECO:0007669"/>
    <property type="project" value="InterPro"/>
</dbReference>
<evidence type="ECO:0008006" key="8">
    <source>
        <dbReference type="Google" id="ProtNLM"/>
    </source>
</evidence>
<keyword evidence="7" id="KW-1185">Reference proteome</keyword>
<gene>
    <name evidence="6" type="ORF">Daesc_004713</name>
</gene>
<dbReference type="EMBL" id="JBANMG010000004">
    <property type="protein sequence ID" value="KAK6954744.1"/>
    <property type="molecule type" value="Genomic_DNA"/>
</dbReference>
<name>A0AAX6MQH3_9PEZI</name>
<evidence type="ECO:0000313" key="6">
    <source>
        <dbReference type="EMBL" id="KAK6954744.1"/>
    </source>
</evidence>
<evidence type="ECO:0000256" key="4">
    <source>
        <dbReference type="ARBA" id="ARBA00023002"/>
    </source>
</evidence>
<comment type="caution">
    <text evidence="6">The sequence shown here is derived from an EMBL/GenBank/DDBJ whole genome shotgun (WGS) entry which is preliminary data.</text>
</comment>
<dbReference type="GO" id="GO:0050661">
    <property type="term" value="F:NADP binding"/>
    <property type="evidence" value="ECO:0007669"/>
    <property type="project" value="InterPro"/>
</dbReference>
<proteinExistence type="inferred from homology"/>
<dbReference type="Gene3D" id="3.50.50.60">
    <property type="entry name" value="FAD/NAD(P)-binding domain"/>
    <property type="match status" value="2"/>
</dbReference>
<dbReference type="InterPro" id="IPR036188">
    <property type="entry name" value="FAD/NAD-bd_sf"/>
</dbReference>
<dbReference type="SUPFAM" id="SSF51905">
    <property type="entry name" value="FAD/NAD(P)-binding domain"/>
    <property type="match status" value="2"/>
</dbReference>
<feature type="compositionally biased region" description="Acidic residues" evidence="5">
    <location>
        <begin position="309"/>
        <end position="322"/>
    </location>
</feature>
<reference evidence="6 7" key="1">
    <citation type="journal article" date="2024" name="Front Chem Biol">
        <title>Unveiling the potential of Daldinia eschscholtzii MFLUCC 19-0629 through bioactivity and bioinformatics studies for enhanced sustainable agriculture production.</title>
        <authorList>
            <person name="Brooks S."/>
            <person name="Weaver J.A."/>
            <person name="Klomchit A."/>
            <person name="Alharthi S.A."/>
            <person name="Onlamun T."/>
            <person name="Nurani R."/>
            <person name="Vong T.K."/>
            <person name="Alberti F."/>
            <person name="Greco C."/>
        </authorList>
    </citation>
    <scope>NUCLEOTIDE SEQUENCE [LARGE SCALE GENOMIC DNA]</scope>
    <source>
        <strain evidence="6">MFLUCC 19-0629</strain>
    </source>
</reference>
<dbReference type="GO" id="GO:0004499">
    <property type="term" value="F:N,N-dimethylaniline monooxygenase activity"/>
    <property type="evidence" value="ECO:0007669"/>
    <property type="project" value="InterPro"/>
</dbReference>
<dbReference type="Proteomes" id="UP001369815">
    <property type="component" value="Unassembled WGS sequence"/>
</dbReference>
<dbReference type="InterPro" id="IPR050346">
    <property type="entry name" value="FMO-like"/>
</dbReference>
<keyword evidence="2" id="KW-0285">Flavoprotein</keyword>
<sequence length="533" mass="58907">MGSSSSSSPDAEAPFPFHVKKIAIIGAGPSGLAVAKYLLAQDGAFPRIDVFEQQAEVGGVWNYSPVARPAESLPVPQTDAHPERMDPPVYAEGEGKGGKVPLFPSPMYEDLHTNIPHTLMQYSDLAFPDGCEIFPSREDVQTYLVRYARDVRHLIKFSTQVTDVAVRTDEFRARGREQWDVSTTDLLTGKETKETYDAVVVASGHYSTPYIPDSIEGITAFHAAHPGVISHSKVYRNAEPFRGKKVVVVGTGASGLDIAAQIQRVCKTPLILSAQSAAPPETLEHIGNVVQVGQIKRFLIEERGVEFFPLDESDGDDDEDNSGAEKGKIEEREATRIEKDVDAVLFCTGYLFTFPFLPSIPLVTNGRKVHGLAKHLLHIAHPTLAFPGLPIKVIPFPLTQSQGAVLARLWSNTLPLPPLSVLEQWSREDGEGASEEKYHVFPKGGDGRYINEIYEWLEKESSEEGKRGKEPPHWDAEMLWQRGIYIEAKMQFEKTGRKAKTLEELGFKYVPEEVEGKKAEDVEGKDPHLDVAG</sequence>
<evidence type="ECO:0000256" key="2">
    <source>
        <dbReference type="ARBA" id="ARBA00022630"/>
    </source>
</evidence>
<comment type="similarity">
    <text evidence="1">Belongs to the FMO family.</text>
</comment>
<dbReference type="PANTHER" id="PTHR23023">
    <property type="entry name" value="DIMETHYLANILINE MONOOXYGENASE"/>
    <property type="match status" value="1"/>
</dbReference>
<evidence type="ECO:0000256" key="1">
    <source>
        <dbReference type="ARBA" id="ARBA00009183"/>
    </source>
</evidence>